<comment type="caution">
    <text evidence="2">The sequence shown here is derived from an EMBL/GenBank/DDBJ whole genome shotgun (WGS) entry which is preliminary data.</text>
</comment>
<keyword evidence="1" id="KW-1133">Transmembrane helix</keyword>
<dbReference type="Proteomes" id="UP000292958">
    <property type="component" value="Unassembled WGS sequence"/>
</dbReference>
<dbReference type="AlphaFoldDB" id="A0A4Q7YYF5"/>
<organism evidence="2 3">
    <name type="scientific">Edaphobacter modestus</name>
    <dbReference type="NCBI Taxonomy" id="388466"/>
    <lineage>
        <taxon>Bacteria</taxon>
        <taxon>Pseudomonadati</taxon>
        <taxon>Acidobacteriota</taxon>
        <taxon>Terriglobia</taxon>
        <taxon>Terriglobales</taxon>
        <taxon>Acidobacteriaceae</taxon>
        <taxon>Edaphobacter</taxon>
    </lineage>
</organism>
<feature type="transmembrane region" description="Helical" evidence="1">
    <location>
        <begin position="153"/>
        <end position="175"/>
    </location>
</feature>
<protein>
    <submittedName>
        <fullName evidence="2">Uncharacterized protein</fullName>
    </submittedName>
</protein>
<gene>
    <name evidence="2" type="ORF">BDD14_3706</name>
</gene>
<keyword evidence="1" id="KW-0812">Transmembrane</keyword>
<keyword evidence="1" id="KW-0472">Membrane</keyword>
<dbReference type="RefSeq" id="WP_130419953.1">
    <property type="nucleotide sequence ID" value="NZ_SHKW01000001.1"/>
</dbReference>
<proteinExistence type="predicted"/>
<dbReference type="EMBL" id="SHKW01000001">
    <property type="protein sequence ID" value="RZU42159.1"/>
    <property type="molecule type" value="Genomic_DNA"/>
</dbReference>
<accession>A0A4Q7YYF5</accession>
<keyword evidence="3" id="KW-1185">Reference proteome</keyword>
<sequence>MNDPRWDLAQRVVASPHLSSSPKLIEFFQYVVDCCLRDAPEEATEQQIGIHVFHRIPGYNSSDDSIVRSQARLLRLKLAAYFANEGSSEELIVEIPKGHYLPVFRSANHASPSTSTPEVLPSTESALLYPTLTPTDAIAETTTDTHPPAPRQIVWTTIAAILLCLFMGGLGGFLFGRHLSSTPSGSDVDSFWRPFFAGDAPLVIYSNPLFKGTPYTGLKLVPSADMADSPEYPGIPDETYTGTGEATAIYELTKIFDTHHADFTLKRSRLVTWDEAKLRNLVFVGAASQNEALEELPATSDFAIDLDGNNKGYIANRKPSSGEPQRFAPASANDEYAIIASIPGIQANRRIAVFTGLTTNGTQAAVEFACNPENVRQLTDRIGQTSGVIKPFEAVLHIKLSGGVPVEGDLVAIHPH</sequence>
<name>A0A4Q7YYF5_9BACT</name>
<evidence type="ECO:0000256" key="1">
    <source>
        <dbReference type="SAM" id="Phobius"/>
    </source>
</evidence>
<evidence type="ECO:0000313" key="3">
    <source>
        <dbReference type="Proteomes" id="UP000292958"/>
    </source>
</evidence>
<dbReference type="OrthoDB" id="108329at2"/>
<evidence type="ECO:0000313" key="2">
    <source>
        <dbReference type="EMBL" id="RZU42159.1"/>
    </source>
</evidence>
<reference evidence="2 3" key="1">
    <citation type="submission" date="2019-02" db="EMBL/GenBank/DDBJ databases">
        <title>Genomic Encyclopedia of Archaeal and Bacterial Type Strains, Phase II (KMG-II): from individual species to whole genera.</title>
        <authorList>
            <person name="Goeker M."/>
        </authorList>
    </citation>
    <scope>NUCLEOTIDE SEQUENCE [LARGE SCALE GENOMIC DNA]</scope>
    <source>
        <strain evidence="2 3">DSM 18101</strain>
    </source>
</reference>